<protein>
    <submittedName>
        <fullName evidence="2">Uncharacterized protein</fullName>
    </submittedName>
</protein>
<sequence>MVWELNRGKEAPMDPSDRIPHDDWADQDLLTRAEAAERLAAEIADVRARVDGGETDEVTLRRLAALQEAHAQLVDGRAPN</sequence>
<dbReference type="EMBL" id="BCTA01000011">
    <property type="protein sequence ID" value="GAT07493.1"/>
    <property type="molecule type" value="Genomic_DNA"/>
</dbReference>
<comment type="caution">
    <text evidence="2">The sequence shown here is derived from an EMBL/GenBank/DDBJ whole genome shotgun (WGS) entry which is preliminary data.</text>
</comment>
<organism evidence="2 3">
    <name type="scientific">Mycolicibacterium novocastrense</name>
    <name type="common">Mycobacterium novocastrense</name>
    <dbReference type="NCBI Taxonomy" id="59813"/>
    <lineage>
        <taxon>Bacteria</taxon>
        <taxon>Bacillati</taxon>
        <taxon>Actinomycetota</taxon>
        <taxon>Actinomycetes</taxon>
        <taxon>Mycobacteriales</taxon>
        <taxon>Mycobacteriaceae</taxon>
        <taxon>Mycolicibacterium</taxon>
    </lineage>
</organism>
<feature type="region of interest" description="Disordered" evidence="1">
    <location>
        <begin position="1"/>
        <end position="22"/>
    </location>
</feature>
<dbReference type="Proteomes" id="UP000069773">
    <property type="component" value="Unassembled WGS sequence"/>
</dbReference>
<accession>A0ABQ0KE23</accession>
<proteinExistence type="predicted"/>
<evidence type="ECO:0000313" key="2">
    <source>
        <dbReference type="EMBL" id="GAT07493.1"/>
    </source>
</evidence>
<evidence type="ECO:0000256" key="1">
    <source>
        <dbReference type="SAM" id="MobiDB-lite"/>
    </source>
</evidence>
<gene>
    <name evidence="2" type="ORF">RMCN_0626</name>
</gene>
<reference evidence="2 3" key="1">
    <citation type="journal article" date="2016" name="Genome Announc.">
        <title>Draft Genome Sequences of Five Rapidly Growing Mycobacterium Species, M. thermoresistibile, M. fortuitum subsp. acetamidolyticum, M. canariasense, M. brisbanense, and M. novocastrense.</title>
        <authorList>
            <person name="Katahira K."/>
            <person name="Ogura Y."/>
            <person name="Gotoh Y."/>
            <person name="Hayashi T."/>
        </authorList>
    </citation>
    <scope>NUCLEOTIDE SEQUENCE [LARGE SCALE GENOMIC DNA]</scope>
    <source>
        <strain evidence="2 3">JCM18114</strain>
    </source>
</reference>
<keyword evidence="3" id="KW-1185">Reference proteome</keyword>
<evidence type="ECO:0000313" key="3">
    <source>
        <dbReference type="Proteomes" id="UP000069773"/>
    </source>
</evidence>
<name>A0ABQ0KE23_MYCNV</name>